<dbReference type="AlphaFoldDB" id="A0AAE0FRG9"/>
<dbReference type="Proteomes" id="UP001190700">
    <property type="component" value="Unassembled WGS sequence"/>
</dbReference>
<evidence type="ECO:0000256" key="2">
    <source>
        <dbReference type="PROSITE-ProRule" id="PRU00103"/>
    </source>
</evidence>
<organism evidence="3 4">
    <name type="scientific">Cymbomonas tetramitiformis</name>
    <dbReference type="NCBI Taxonomy" id="36881"/>
    <lineage>
        <taxon>Eukaryota</taxon>
        <taxon>Viridiplantae</taxon>
        <taxon>Chlorophyta</taxon>
        <taxon>Pyramimonadophyceae</taxon>
        <taxon>Pyramimonadales</taxon>
        <taxon>Pyramimonadaceae</taxon>
        <taxon>Cymbomonas</taxon>
    </lineage>
</organism>
<dbReference type="SUPFAM" id="SSF48371">
    <property type="entry name" value="ARM repeat"/>
    <property type="match status" value="1"/>
</dbReference>
<feature type="repeat" description="HEAT" evidence="2">
    <location>
        <begin position="360"/>
        <end position="397"/>
    </location>
</feature>
<comment type="caution">
    <text evidence="3">The sequence shown here is derived from an EMBL/GenBank/DDBJ whole genome shotgun (WGS) entry which is preliminary data.</text>
</comment>
<name>A0AAE0FRG9_9CHLO</name>
<evidence type="ECO:0000313" key="3">
    <source>
        <dbReference type="EMBL" id="KAK3264330.1"/>
    </source>
</evidence>
<gene>
    <name evidence="3" type="ORF">CYMTET_26923</name>
</gene>
<dbReference type="InterPro" id="IPR004155">
    <property type="entry name" value="PBS_lyase_HEAT"/>
</dbReference>
<dbReference type="InterPro" id="IPR021133">
    <property type="entry name" value="HEAT_type_2"/>
</dbReference>
<dbReference type="InterPro" id="IPR016024">
    <property type="entry name" value="ARM-type_fold"/>
</dbReference>
<protein>
    <submittedName>
        <fullName evidence="3">Uncharacterized protein</fullName>
    </submittedName>
</protein>
<dbReference type="SMART" id="SM00567">
    <property type="entry name" value="EZ_HEAT"/>
    <property type="match status" value="6"/>
</dbReference>
<evidence type="ECO:0000313" key="4">
    <source>
        <dbReference type="Proteomes" id="UP001190700"/>
    </source>
</evidence>
<accession>A0AAE0FRG9</accession>
<dbReference type="Pfam" id="PF13646">
    <property type="entry name" value="HEAT_2"/>
    <property type="match status" value="4"/>
</dbReference>
<dbReference type="PROSITE" id="PS50077">
    <property type="entry name" value="HEAT_REPEAT"/>
    <property type="match status" value="1"/>
</dbReference>
<keyword evidence="4" id="KW-1185">Reference proteome</keyword>
<dbReference type="EMBL" id="LGRX02014616">
    <property type="protein sequence ID" value="KAK3264330.1"/>
    <property type="molecule type" value="Genomic_DNA"/>
</dbReference>
<sequence>MDDAPETVDVVNEILNAQAKDDVFAVLRLPPPEMDKSTGEVKWEVKESKILSQYKKLSKLVDPEKDDSKEAGLALQALIDAHNVFLDEKQKKARLALWRELNPPREDVGPKTIRQEYRALKDVHRDAATEVARMDDTDPDVRWAAIHSLGKIKDGAVASGAVATLLQDDDMLVRWMAAETLSNMGATADKQAAKLLPCLKQSDSHLCRIAIEALGNMGEAGGEHAEDVAELSRHVEAGVRRSVAECLGKMGTHAAQHVGTVESLLKDEEKLVRWAATYALTKMGKTRGDNAGKIVPLLEDPDEEVRWVAVDALVKLGKDALGGHLGEAVAPMLKHADGTVRFSAVEVMGSIVDKANAARYLPLLVKALEDDHTRVRCAAVKALLSCQESLIGDNASAVVGLVRHSDIAVRQAAENVLASIVDRLAKGSDKELLTMCLEGGEVGVCKCVLTALKKMGKKAAEHANAVGHVLQHPEPEVRKLGLEVLGKMGEQAGSQADTVASMLRDGDARVRWAAVISLGGMGPGAIQHVQTLADLLRDGDPVVCRAAGEALRKMLGDQRANIKFACHERAVRIKFEWHEHSWRPALCQCPSVQIWAFVVMR</sequence>
<evidence type="ECO:0000256" key="1">
    <source>
        <dbReference type="ARBA" id="ARBA00045876"/>
    </source>
</evidence>
<reference evidence="3 4" key="1">
    <citation type="journal article" date="2015" name="Genome Biol. Evol.">
        <title>Comparative Genomics of a Bacterivorous Green Alga Reveals Evolutionary Causalities and Consequences of Phago-Mixotrophic Mode of Nutrition.</title>
        <authorList>
            <person name="Burns J.A."/>
            <person name="Paasch A."/>
            <person name="Narechania A."/>
            <person name="Kim E."/>
        </authorList>
    </citation>
    <scope>NUCLEOTIDE SEQUENCE [LARGE SCALE GENOMIC DNA]</scope>
    <source>
        <strain evidence="3 4">PLY_AMNH</strain>
    </source>
</reference>
<proteinExistence type="predicted"/>
<dbReference type="PANTHER" id="PTHR12697">
    <property type="entry name" value="PBS LYASE HEAT-LIKE PROTEIN"/>
    <property type="match status" value="1"/>
</dbReference>
<dbReference type="InterPro" id="IPR011989">
    <property type="entry name" value="ARM-like"/>
</dbReference>
<dbReference type="Gene3D" id="1.25.10.10">
    <property type="entry name" value="Leucine-rich Repeat Variant"/>
    <property type="match status" value="4"/>
</dbReference>
<comment type="function">
    <text evidence="1">Catalyzes the hydroxylation of the N(6)-(4-aminobutyl)-L-lysine intermediate produced by deoxyhypusine synthase/DHPS on a critical lysine of the eukaryotic translation initiation factor 5A/eIF-5A. This is the second step of the post-translational modification of that lysine into an unusual amino acid residue named hypusine. Hypusination is unique to mature eIF-5A factor and is essential for its function.</text>
</comment>
<dbReference type="GO" id="GO:0016491">
    <property type="term" value="F:oxidoreductase activity"/>
    <property type="evidence" value="ECO:0007669"/>
    <property type="project" value="TreeGrafter"/>
</dbReference>
<dbReference type="PANTHER" id="PTHR12697:SF5">
    <property type="entry name" value="DEOXYHYPUSINE HYDROXYLASE"/>
    <property type="match status" value="1"/>
</dbReference>